<protein>
    <submittedName>
        <fullName evidence="1">Uncharacterized protein</fullName>
    </submittedName>
</protein>
<dbReference type="AlphaFoldDB" id="A0A0T5VP90"/>
<dbReference type="OrthoDB" id="1210671at2"/>
<proteinExistence type="predicted"/>
<gene>
    <name evidence="1" type="ORF">ASU31_13445</name>
</gene>
<dbReference type="RefSeq" id="WP_057932816.1">
    <property type="nucleotide sequence ID" value="NZ_LMZQ01000008.1"/>
</dbReference>
<name>A0A0T5VP90_9SPHI</name>
<dbReference type="EMBL" id="LMZQ01000008">
    <property type="protein sequence ID" value="KRT15664.1"/>
    <property type="molecule type" value="Genomic_DNA"/>
</dbReference>
<dbReference type="STRING" id="687842.ASU31_13445"/>
<reference evidence="1 2" key="1">
    <citation type="submission" date="2015-11" db="EMBL/GenBank/DDBJ databases">
        <title>Sequence of Pedobacter ginsenosidimutans.</title>
        <authorList>
            <person name="Carson E."/>
            <person name="Keyser V."/>
            <person name="Newman J."/>
            <person name="Miller J."/>
        </authorList>
    </citation>
    <scope>NUCLEOTIDE SEQUENCE [LARGE SCALE GENOMIC DNA]</scope>
    <source>
        <strain evidence="1 2">KACC 14530</strain>
    </source>
</reference>
<evidence type="ECO:0000313" key="1">
    <source>
        <dbReference type="EMBL" id="KRT15664.1"/>
    </source>
</evidence>
<sequence>MTPFIPTSYFFTDPASVSQTTAQAFGPVSENEFNLTAKFTSTGAQAFAVCKGVVLIQPQGVGSEVVNLILRPYEQPINGLNIRYFVYRGLKKSDFFNGENVLADGNDVSGFIKGINKSFAGFYKNENVPPFLAKYIGFDPTQQAATLPLDQFFFKDSEYVDNAGQFVEKEETAFELPMVAKGTSLGQFIIGECGIDVVLNYGDYQLPAPNAEFNFDLNYARAAGASISLATITDEFQKKLVKEQITQFLDVAAFYGFHCGNGSVNINGTATKGEAIYTAAVSKFSTKNKLYLYIQSDRCRSYNFYGNYLINSTGTESLKLGTVETGLTEHVYGTNGWPLLIDEATHTPATASNSLFLQLVTDNGANSMFYGQVATVLAAKENFLNAEALKAPNATDGTPSLFTKTITLTNPAVATGNTGLNIASFNILIYQGYNYPYILGQETDDQNVTTNVLGLPNFFDDVFDQLNATPLLKATENSDYAVLSSQKVKLISHYHDKTQLGISAVQTLNINDVIETDDPLTPLLKRVTYITEAVDVLNSALSVTGTLTPDTKSNPSVSGAVGDSKTYQLPDAFYYSLQLFTDSTETITGLQLLAKDGSTPNKIILGLTQEENDSLKSLIVTNGLTNARLFLIDLFIDGNELISAENIIYQKYKAGIVGETAAGELKLYLPATDVMVYSLERKYHFTSAYSKYMKEDNYLQELNMVTIDNKL</sequence>
<keyword evidence="2" id="KW-1185">Reference proteome</keyword>
<dbReference type="Proteomes" id="UP000051950">
    <property type="component" value="Unassembled WGS sequence"/>
</dbReference>
<comment type="caution">
    <text evidence="1">The sequence shown here is derived from an EMBL/GenBank/DDBJ whole genome shotgun (WGS) entry which is preliminary data.</text>
</comment>
<organism evidence="1 2">
    <name type="scientific">Pedobacter ginsenosidimutans</name>
    <dbReference type="NCBI Taxonomy" id="687842"/>
    <lineage>
        <taxon>Bacteria</taxon>
        <taxon>Pseudomonadati</taxon>
        <taxon>Bacteroidota</taxon>
        <taxon>Sphingobacteriia</taxon>
        <taxon>Sphingobacteriales</taxon>
        <taxon>Sphingobacteriaceae</taxon>
        <taxon>Pedobacter</taxon>
    </lineage>
</organism>
<accession>A0A0T5VP90</accession>
<evidence type="ECO:0000313" key="2">
    <source>
        <dbReference type="Proteomes" id="UP000051950"/>
    </source>
</evidence>